<keyword evidence="1" id="KW-0378">Hydrolase</keyword>
<gene>
    <name evidence="1" type="ORF">F0L16_04035</name>
</gene>
<dbReference type="AlphaFoldDB" id="A0A5B0X6K8"/>
<evidence type="ECO:0000313" key="2">
    <source>
        <dbReference type="Proteomes" id="UP000322184"/>
    </source>
</evidence>
<dbReference type="GO" id="GO:0016787">
    <property type="term" value="F:hydrolase activity"/>
    <property type="evidence" value="ECO:0007669"/>
    <property type="project" value="UniProtKB-KW"/>
</dbReference>
<accession>A0A5B0X6K8</accession>
<evidence type="ECO:0000313" key="1">
    <source>
        <dbReference type="EMBL" id="KAA1195000.1"/>
    </source>
</evidence>
<dbReference type="Proteomes" id="UP000322184">
    <property type="component" value="Unassembled WGS sequence"/>
</dbReference>
<dbReference type="EMBL" id="VTUW01000005">
    <property type="protein sequence ID" value="KAA1195000.1"/>
    <property type="molecule type" value="Genomic_DNA"/>
</dbReference>
<proteinExistence type="predicted"/>
<protein>
    <submittedName>
        <fullName evidence="1">NTP pyrophosphohydrolase</fullName>
    </submittedName>
</protein>
<organism evidence="1 2">
    <name type="scientific">Photorhabdus heterorhabditis</name>
    <dbReference type="NCBI Taxonomy" id="880156"/>
    <lineage>
        <taxon>Bacteria</taxon>
        <taxon>Pseudomonadati</taxon>
        <taxon>Pseudomonadota</taxon>
        <taxon>Gammaproteobacteria</taxon>
        <taxon>Enterobacterales</taxon>
        <taxon>Morganellaceae</taxon>
        <taxon>Photorhabdus</taxon>
    </lineage>
</organism>
<dbReference type="Pfam" id="PF21829">
    <property type="entry name" value="DUF6889"/>
    <property type="match status" value="1"/>
</dbReference>
<dbReference type="RefSeq" id="WP_149616278.1">
    <property type="nucleotide sequence ID" value="NZ_CAWPFF010000092.1"/>
</dbReference>
<name>A0A5B0X6K8_9GAMM</name>
<dbReference type="InterPro" id="IPR054182">
    <property type="entry name" value="DUF6889"/>
</dbReference>
<comment type="caution">
    <text evidence="1">The sequence shown here is derived from an EMBL/GenBank/DDBJ whole genome shotgun (WGS) entry which is preliminary data.</text>
</comment>
<reference evidence="1 2" key="1">
    <citation type="submission" date="2019-09" db="EMBL/GenBank/DDBJ databases">
        <title>Whole genome sequence of Photorhabdus heterorhabditis strain ETL (Enterobacteriales: Enterobacteriaceae) a bacterial symbiont of Heterorhabditis zealandica strain ETL (Rhabditida: Heterorhabditidae).</title>
        <authorList>
            <person name="Lulamba T.E."/>
            <person name="Serepa-Dlamini M.H."/>
        </authorList>
    </citation>
    <scope>NUCLEOTIDE SEQUENCE [LARGE SCALE GENOMIC DNA]</scope>
    <source>
        <strain evidence="1 2">ETL</strain>
    </source>
</reference>
<sequence>MRPVDAGYIQYPDLLSGVVDLADIARMNDWLDLKADNEARIARWRDAHER</sequence>